<comment type="pathway">
    <text evidence="1">Cofactor biosynthesis; thiamine diphosphate biosynthesis.</text>
</comment>
<dbReference type="EMBL" id="CP015136">
    <property type="protein sequence ID" value="AMY10968.1"/>
    <property type="molecule type" value="Genomic_DNA"/>
</dbReference>
<dbReference type="PANTHER" id="PTHR20857:SF15">
    <property type="entry name" value="THIAMINE-PHOSPHATE SYNTHASE"/>
    <property type="match status" value="1"/>
</dbReference>
<name>A0A143PS44_LUTPR</name>
<dbReference type="GO" id="GO:0009228">
    <property type="term" value="P:thiamine biosynthetic process"/>
    <property type="evidence" value="ECO:0007669"/>
    <property type="project" value="UniProtKB-KW"/>
</dbReference>
<keyword evidence="2" id="KW-0784">Thiamine biosynthesis</keyword>
<proteinExistence type="predicted"/>
<feature type="domain" description="Thiamine phosphate synthase/TenI" evidence="3">
    <location>
        <begin position="24"/>
        <end position="190"/>
    </location>
</feature>
<sequence length="222" mass="23107">MWPPRSVAITDRRHLAARGDGGEDDALVAFVAAMATAGVDAVQVRERDWPDARVLRVTRAAVSAVRGSACRVLVNERAHVAVAAAAHGVHLRGTGMPVRRVRSAWPERLLIGRSVHPGDDDADAAGADMVMFGTVFASGSKAADTQVAGLPALTAWADRPGMAPVVAIGGIGVDRCAAVRDAGACGIAGIGLFVQAWQQGPSALAAVVREVHAVFRDRERAE</sequence>
<evidence type="ECO:0000313" key="4">
    <source>
        <dbReference type="EMBL" id="AMY10968.1"/>
    </source>
</evidence>
<dbReference type="STRING" id="1855912.LuPra_04212"/>
<dbReference type="PANTHER" id="PTHR20857">
    <property type="entry name" value="THIAMINE-PHOSPHATE PYROPHOSPHORYLASE"/>
    <property type="match status" value="1"/>
</dbReference>
<dbReference type="InterPro" id="IPR022998">
    <property type="entry name" value="ThiamineP_synth_TenI"/>
</dbReference>
<dbReference type="SUPFAM" id="SSF51391">
    <property type="entry name" value="Thiamin phosphate synthase"/>
    <property type="match status" value="1"/>
</dbReference>
<dbReference type="Proteomes" id="UP000076079">
    <property type="component" value="Chromosome"/>
</dbReference>
<accession>A0A143PS44</accession>
<dbReference type="InterPro" id="IPR036206">
    <property type="entry name" value="ThiamineP_synth_sf"/>
</dbReference>
<dbReference type="KEGG" id="abac:LuPra_04212"/>
<dbReference type="OrthoDB" id="9794842at2"/>
<dbReference type="GO" id="GO:0004789">
    <property type="term" value="F:thiamine-phosphate diphosphorylase activity"/>
    <property type="evidence" value="ECO:0007669"/>
    <property type="project" value="TreeGrafter"/>
</dbReference>
<organism evidence="4 5">
    <name type="scientific">Luteitalea pratensis</name>
    <dbReference type="NCBI Taxonomy" id="1855912"/>
    <lineage>
        <taxon>Bacteria</taxon>
        <taxon>Pseudomonadati</taxon>
        <taxon>Acidobacteriota</taxon>
        <taxon>Vicinamibacteria</taxon>
        <taxon>Vicinamibacterales</taxon>
        <taxon>Vicinamibacteraceae</taxon>
        <taxon>Luteitalea</taxon>
    </lineage>
</organism>
<dbReference type="Pfam" id="PF02581">
    <property type="entry name" value="TMP-TENI"/>
    <property type="match status" value="1"/>
</dbReference>
<dbReference type="CDD" id="cd00564">
    <property type="entry name" value="TMP_TenI"/>
    <property type="match status" value="1"/>
</dbReference>
<gene>
    <name evidence="4" type="primary">tenI</name>
    <name evidence="4" type="ORF">LuPra_04212</name>
</gene>
<dbReference type="GO" id="GO:0005737">
    <property type="term" value="C:cytoplasm"/>
    <property type="evidence" value="ECO:0007669"/>
    <property type="project" value="TreeGrafter"/>
</dbReference>
<dbReference type="AlphaFoldDB" id="A0A143PS44"/>
<protein>
    <submittedName>
        <fullName evidence="4">Regulatory protein TenI</fullName>
    </submittedName>
</protein>
<reference evidence="4 5" key="1">
    <citation type="journal article" date="2016" name="Genome Announc.">
        <title>First Complete Genome Sequence of a Subdivision 6 Acidobacterium Strain.</title>
        <authorList>
            <person name="Huang S."/>
            <person name="Vieira S."/>
            <person name="Bunk B."/>
            <person name="Riedel T."/>
            <person name="Sproer C."/>
            <person name="Overmann J."/>
        </authorList>
    </citation>
    <scope>NUCLEOTIDE SEQUENCE [LARGE SCALE GENOMIC DNA]</scope>
    <source>
        <strain evidence="5">DSM 100886 HEG_-6_39</strain>
    </source>
</reference>
<evidence type="ECO:0000256" key="1">
    <source>
        <dbReference type="ARBA" id="ARBA00004948"/>
    </source>
</evidence>
<dbReference type="InterPro" id="IPR013785">
    <property type="entry name" value="Aldolase_TIM"/>
</dbReference>
<evidence type="ECO:0000313" key="5">
    <source>
        <dbReference type="Proteomes" id="UP000076079"/>
    </source>
</evidence>
<evidence type="ECO:0000259" key="3">
    <source>
        <dbReference type="Pfam" id="PF02581"/>
    </source>
</evidence>
<reference evidence="5" key="2">
    <citation type="submission" date="2016-04" db="EMBL/GenBank/DDBJ databases">
        <title>First Complete Genome Sequence of a Subdivision 6 Acidobacterium.</title>
        <authorList>
            <person name="Huang S."/>
            <person name="Vieira S."/>
            <person name="Bunk B."/>
            <person name="Riedel T."/>
            <person name="Sproeer C."/>
            <person name="Overmann J."/>
        </authorList>
    </citation>
    <scope>NUCLEOTIDE SEQUENCE [LARGE SCALE GENOMIC DNA]</scope>
    <source>
        <strain evidence="5">DSM 100886 HEG_-6_39</strain>
    </source>
</reference>
<evidence type="ECO:0000256" key="2">
    <source>
        <dbReference type="ARBA" id="ARBA00022977"/>
    </source>
</evidence>
<keyword evidence="5" id="KW-1185">Reference proteome</keyword>
<dbReference type="Gene3D" id="3.20.20.70">
    <property type="entry name" value="Aldolase class I"/>
    <property type="match status" value="1"/>
</dbReference>
<dbReference type="RefSeq" id="WP_110172560.1">
    <property type="nucleotide sequence ID" value="NZ_CP015136.1"/>
</dbReference>